<reference evidence="2 3" key="1">
    <citation type="submission" date="2016-10" db="EMBL/GenBank/DDBJ databases">
        <authorList>
            <person name="Varghese N."/>
            <person name="Submissions S."/>
        </authorList>
    </citation>
    <scope>NUCLEOTIDE SEQUENCE [LARGE SCALE GENOMIC DNA]</scope>
    <source>
        <strain evidence="2 3">DSM 25353</strain>
    </source>
</reference>
<dbReference type="RefSeq" id="WP_139173977.1">
    <property type="nucleotide sequence ID" value="NZ_FNNO01000019.1"/>
</dbReference>
<keyword evidence="3" id="KW-1185">Reference proteome</keyword>
<dbReference type="Proteomes" id="UP000198711">
    <property type="component" value="Unassembled WGS sequence"/>
</dbReference>
<gene>
    <name evidence="2" type="ORF">SAMN05444410_11911</name>
</gene>
<keyword evidence="1" id="KW-0732">Signal</keyword>
<dbReference type="EMBL" id="FNNO01000019">
    <property type="protein sequence ID" value="SDX53065.1"/>
    <property type="molecule type" value="Genomic_DNA"/>
</dbReference>
<accession>A0A8X8LGV2</accession>
<feature type="chain" id="PRO_5036471900" description="Outer membrane protein beta-barrel domain-containing protein" evidence="1">
    <location>
        <begin position="23"/>
        <end position="187"/>
    </location>
</feature>
<feature type="signal peptide" evidence="1">
    <location>
        <begin position="1"/>
        <end position="22"/>
    </location>
</feature>
<evidence type="ECO:0000313" key="3">
    <source>
        <dbReference type="Proteomes" id="UP000198711"/>
    </source>
</evidence>
<name>A0A8X8LGV2_9BACT</name>
<evidence type="ECO:0000313" key="2">
    <source>
        <dbReference type="EMBL" id="SDX53065.1"/>
    </source>
</evidence>
<organism evidence="2 3">
    <name type="scientific">Hydrobacter penzbergensis</name>
    <dbReference type="NCBI Taxonomy" id="1235997"/>
    <lineage>
        <taxon>Bacteria</taxon>
        <taxon>Pseudomonadati</taxon>
        <taxon>Bacteroidota</taxon>
        <taxon>Chitinophagia</taxon>
        <taxon>Chitinophagales</taxon>
        <taxon>Chitinophagaceae</taxon>
        <taxon>Hydrobacter</taxon>
    </lineage>
</organism>
<comment type="caution">
    <text evidence="2">The sequence shown here is derived from an EMBL/GenBank/DDBJ whole genome shotgun (WGS) entry which is preliminary data.</text>
</comment>
<evidence type="ECO:0000256" key="1">
    <source>
        <dbReference type="SAM" id="SignalP"/>
    </source>
</evidence>
<proteinExistence type="predicted"/>
<sequence length="187" mass="20408">MRTRLNLLWACCLLIFYTTASAQIKQSALPVAGPALNIYGDVGGPGGIISVNYDRRFTGEKGFGFRAGLGTILLSKPVSDILTETKPHLTFPLELNYLMGKEGNYFELGAGMTFLGNMSSNPAVTEKDESTPATAPDRPDDMIWHATLGYRYQPLKRGFTSRVFLSPVKTPNSSVFLYGGVSFGIRI</sequence>
<dbReference type="AlphaFoldDB" id="A0A8X8LGV2"/>
<evidence type="ECO:0008006" key="4">
    <source>
        <dbReference type="Google" id="ProtNLM"/>
    </source>
</evidence>
<protein>
    <recommendedName>
        <fullName evidence="4">Outer membrane protein beta-barrel domain-containing protein</fullName>
    </recommendedName>
</protein>